<comment type="caution">
    <text evidence="2">The sequence shown here is derived from an EMBL/GenBank/DDBJ whole genome shotgun (WGS) entry which is preliminary data.</text>
</comment>
<keyword evidence="3" id="KW-1185">Reference proteome</keyword>
<dbReference type="AlphaFoldDB" id="A0A7Z7FLK0"/>
<feature type="compositionally biased region" description="Low complexity" evidence="1">
    <location>
        <begin position="27"/>
        <end position="38"/>
    </location>
</feature>
<dbReference type="Proteomes" id="UP000198900">
    <property type="component" value="Unassembled WGS sequence"/>
</dbReference>
<evidence type="ECO:0000313" key="3">
    <source>
        <dbReference type="Proteomes" id="UP000198900"/>
    </source>
</evidence>
<accession>A0A7Z7FLK0</accession>
<proteinExistence type="predicted"/>
<feature type="region of interest" description="Disordered" evidence="1">
    <location>
        <begin position="71"/>
        <end position="96"/>
    </location>
</feature>
<sequence length="153" mass="16071">MSYALRQQHGLPGELKREHALFSGIGPPSSSLQSTPLSKAEPRSTIATNTGAGGRATATKAAVSSMCDAPTAPLLDASNRSPARRLVNTNSVPPVDHLTAGPIHVFPISSSTRQFSTSGRVASNSWRCTPSHTPCITDGSLSQHHDVHDHEDG</sequence>
<organism evidence="2 3">
    <name type="scientific">Paraburkholderia steynii</name>
    <dbReference type="NCBI Taxonomy" id="1245441"/>
    <lineage>
        <taxon>Bacteria</taxon>
        <taxon>Pseudomonadati</taxon>
        <taxon>Pseudomonadota</taxon>
        <taxon>Betaproteobacteria</taxon>
        <taxon>Burkholderiales</taxon>
        <taxon>Burkholderiaceae</taxon>
        <taxon>Paraburkholderia</taxon>
    </lineage>
</organism>
<protein>
    <submittedName>
        <fullName evidence="2">Uncharacterized protein</fullName>
    </submittedName>
</protein>
<feature type="compositionally biased region" description="Low complexity" evidence="1">
    <location>
        <begin position="45"/>
        <end position="57"/>
    </location>
</feature>
<evidence type="ECO:0000256" key="1">
    <source>
        <dbReference type="SAM" id="MobiDB-lite"/>
    </source>
</evidence>
<feature type="region of interest" description="Disordered" evidence="1">
    <location>
        <begin position="1"/>
        <end position="57"/>
    </location>
</feature>
<dbReference type="EMBL" id="FNDI01000034">
    <property type="protein sequence ID" value="SDJ12138.1"/>
    <property type="molecule type" value="Genomic_DNA"/>
</dbReference>
<evidence type="ECO:0000313" key="2">
    <source>
        <dbReference type="EMBL" id="SDJ12138.1"/>
    </source>
</evidence>
<name>A0A7Z7FLK0_9BURK</name>
<gene>
    <name evidence="2" type="ORF">SAMN04487926_13417</name>
</gene>
<reference evidence="2" key="1">
    <citation type="submission" date="2016-10" db="EMBL/GenBank/DDBJ databases">
        <authorList>
            <person name="Varghese N."/>
            <person name="Submissions S."/>
        </authorList>
    </citation>
    <scope>NUCLEOTIDE SEQUENCE [LARGE SCALE GENOMIC DNA]</scope>
    <source>
        <strain evidence="2">YR281</strain>
    </source>
</reference>